<dbReference type="NCBIfam" id="NF041681">
    <property type="entry name" value="HGxxPAAW"/>
    <property type="match status" value="1"/>
</dbReference>
<dbReference type="Proteomes" id="UP000235598">
    <property type="component" value="Unassembled WGS sequence"/>
</dbReference>
<comment type="caution">
    <text evidence="2">The sequence shown here is derived from an EMBL/GenBank/DDBJ whole genome shotgun (WGS) entry which is preliminary data.</text>
</comment>
<keyword evidence="1" id="KW-0472">Membrane</keyword>
<dbReference type="OrthoDB" id="3872677at2"/>
<evidence type="ECO:0000313" key="2">
    <source>
        <dbReference type="EMBL" id="PMD06414.1"/>
    </source>
</evidence>
<gene>
    <name evidence="2" type="ORF">CJ199_03360</name>
</gene>
<feature type="transmembrane region" description="Helical" evidence="1">
    <location>
        <begin position="57"/>
        <end position="76"/>
    </location>
</feature>
<dbReference type="EMBL" id="PNHK01000001">
    <property type="protein sequence ID" value="PMD06414.1"/>
    <property type="molecule type" value="Genomic_DNA"/>
</dbReference>
<name>A0A2N6VQK6_9MICO</name>
<keyword evidence="1" id="KW-0812">Transmembrane</keyword>
<dbReference type="AlphaFoldDB" id="A0A2N6VQK6"/>
<evidence type="ECO:0000256" key="1">
    <source>
        <dbReference type="SAM" id="Phobius"/>
    </source>
</evidence>
<reference evidence="2 3" key="1">
    <citation type="submission" date="2017-09" db="EMBL/GenBank/DDBJ databases">
        <title>Bacterial strain isolated from the female urinary microbiota.</title>
        <authorList>
            <person name="Thomas-White K."/>
            <person name="Kumar N."/>
            <person name="Forster S."/>
            <person name="Putonti C."/>
            <person name="Lawley T."/>
            <person name="Wolfe A.J."/>
        </authorList>
    </citation>
    <scope>NUCLEOTIDE SEQUENCE [LARGE SCALE GENOMIC DNA]</scope>
    <source>
        <strain evidence="2 3">UMB1301</strain>
    </source>
</reference>
<protein>
    <submittedName>
        <fullName evidence="2">Uncharacterized protein</fullName>
    </submittedName>
</protein>
<organism evidence="2 3">
    <name type="scientific">Brevibacterium paucivorans</name>
    <dbReference type="NCBI Taxonomy" id="170994"/>
    <lineage>
        <taxon>Bacteria</taxon>
        <taxon>Bacillati</taxon>
        <taxon>Actinomycetota</taxon>
        <taxon>Actinomycetes</taxon>
        <taxon>Micrococcales</taxon>
        <taxon>Brevibacteriaceae</taxon>
        <taxon>Brevibacterium</taxon>
    </lineage>
</organism>
<proteinExistence type="predicted"/>
<sequence>MKSQYRNGAFDLDKSTIDYEAIQDPGHGHSVAGWVPAVMVMLAAISGTIGFVFGPFMLVWVGVGLVVLAIILAPILHKAGLGPKKHHNTLAK</sequence>
<accession>A0A2N6VQK6</accession>
<feature type="transmembrane region" description="Helical" evidence="1">
    <location>
        <begin position="31"/>
        <end position="51"/>
    </location>
</feature>
<evidence type="ECO:0000313" key="3">
    <source>
        <dbReference type="Proteomes" id="UP000235598"/>
    </source>
</evidence>
<dbReference type="Pfam" id="PF20447">
    <property type="entry name" value="DUF6704"/>
    <property type="match status" value="1"/>
</dbReference>
<dbReference type="InterPro" id="IPR046550">
    <property type="entry name" value="DUF6704"/>
</dbReference>
<dbReference type="RefSeq" id="WP_102238059.1">
    <property type="nucleotide sequence ID" value="NZ_PNHK01000001.1"/>
</dbReference>
<keyword evidence="1" id="KW-1133">Transmembrane helix</keyword>